<evidence type="ECO:0000256" key="3">
    <source>
        <dbReference type="ARBA" id="ARBA00023235"/>
    </source>
</evidence>
<dbReference type="CDD" id="cd02869">
    <property type="entry name" value="PseudoU_synth_RluA_like"/>
    <property type="match status" value="1"/>
</dbReference>
<evidence type="ECO:0000259" key="6">
    <source>
        <dbReference type="SMART" id="SM00363"/>
    </source>
</evidence>
<gene>
    <name evidence="7" type="ORF">OW763_07880</name>
</gene>
<dbReference type="PROSITE" id="PS50889">
    <property type="entry name" value="S4"/>
    <property type="match status" value="1"/>
</dbReference>
<reference evidence="7" key="1">
    <citation type="submission" date="2022-12" db="EMBL/GenBank/DDBJ databases">
        <authorList>
            <person name="Wang J."/>
        </authorList>
    </citation>
    <scope>NUCLEOTIDE SEQUENCE</scope>
    <source>
        <strain evidence="7">HY-45-18</strain>
    </source>
</reference>
<evidence type="ECO:0000256" key="1">
    <source>
        <dbReference type="ARBA" id="ARBA00000073"/>
    </source>
</evidence>
<comment type="caution">
    <text evidence="7">The sequence shown here is derived from an EMBL/GenBank/DDBJ whole genome shotgun (WGS) entry which is preliminary data.</text>
</comment>
<dbReference type="PANTHER" id="PTHR21600:SF44">
    <property type="entry name" value="RIBOSOMAL LARGE SUBUNIT PSEUDOURIDINE SYNTHASE D"/>
    <property type="match status" value="1"/>
</dbReference>
<dbReference type="SMART" id="SM00363">
    <property type="entry name" value="S4"/>
    <property type="match status" value="1"/>
</dbReference>
<evidence type="ECO:0000256" key="4">
    <source>
        <dbReference type="PROSITE-ProRule" id="PRU00182"/>
    </source>
</evidence>
<dbReference type="Pfam" id="PF00849">
    <property type="entry name" value="PseudoU_synth_2"/>
    <property type="match status" value="1"/>
</dbReference>
<dbReference type="EC" id="5.4.99.-" evidence="5"/>
<dbReference type="SUPFAM" id="SSF55120">
    <property type="entry name" value="Pseudouridine synthase"/>
    <property type="match status" value="1"/>
</dbReference>
<dbReference type="InterPro" id="IPR036986">
    <property type="entry name" value="S4_RNA-bd_sf"/>
</dbReference>
<proteinExistence type="inferred from homology"/>
<evidence type="ECO:0000313" key="7">
    <source>
        <dbReference type="EMBL" id="MCY6484273.1"/>
    </source>
</evidence>
<dbReference type="InterPro" id="IPR020103">
    <property type="entry name" value="PsdUridine_synth_cat_dom_sf"/>
</dbReference>
<dbReference type="NCBIfam" id="TIGR00005">
    <property type="entry name" value="rluA_subfam"/>
    <property type="match status" value="1"/>
</dbReference>
<sequence length="303" mass="35024">MSNKLVFNVNADEDNLKLNEYLRSIAKFSSRFSRKAVRDGHVKINDNNVTLYTRVRAGDRIEVEIEKKEEQQDIVPEKIQLDVIYEDCDIIIVNKPSNMIVHPTRNYPNGTLTNGLLYYFKEKNEKSIVRLVSRLDRDTTGLILVAKNSFSHMALARDMDKAEFQKNYLAIVHGNLKEKKGIIHKPIYKCEDGSIKRVIDKRGQESITHFEVVESFNDADLVKLTLETGRTHQIRVHLSSIGHPIFGDTLYGNEVRKYIDRQALHAYRLQIPHPRTSQILNFECGLPNDMNELLTKLKKSYKV</sequence>
<name>A0ABT4CZ66_9CLOT</name>
<feature type="domain" description="RNA-binding S4" evidence="6">
    <location>
        <begin position="16"/>
        <end position="80"/>
    </location>
</feature>
<dbReference type="Gene3D" id="3.30.2350.10">
    <property type="entry name" value="Pseudouridine synthase"/>
    <property type="match status" value="1"/>
</dbReference>
<keyword evidence="4" id="KW-0694">RNA-binding</keyword>
<keyword evidence="8" id="KW-1185">Reference proteome</keyword>
<comment type="function">
    <text evidence="5">Responsible for synthesis of pseudouridine from uracil.</text>
</comment>
<protein>
    <recommendedName>
        <fullName evidence="5">Pseudouridine synthase</fullName>
        <ecNumber evidence="5">5.4.99.-</ecNumber>
    </recommendedName>
</protein>
<dbReference type="InterPro" id="IPR006225">
    <property type="entry name" value="PsdUridine_synth_RluC/D"/>
</dbReference>
<dbReference type="Proteomes" id="UP001078443">
    <property type="component" value="Unassembled WGS sequence"/>
</dbReference>
<accession>A0ABT4CZ66</accession>
<evidence type="ECO:0000313" key="8">
    <source>
        <dbReference type="Proteomes" id="UP001078443"/>
    </source>
</evidence>
<dbReference type="InterPro" id="IPR006145">
    <property type="entry name" value="PsdUridine_synth_RsuA/RluA"/>
</dbReference>
<dbReference type="InterPro" id="IPR050188">
    <property type="entry name" value="RluA_PseudoU_synthase"/>
</dbReference>
<dbReference type="Gene3D" id="3.10.290.10">
    <property type="entry name" value="RNA-binding S4 domain"/>
    <property type="match status" value="1"/>
</dbReference>
<organism evidence="7 8">
    <name type="scientific">Clostridium aestuarii</name>
    <dbReference type="NCBI Taxonomy" id="338193"/>
    <lineage>
        <taxon>Bacteria</taxon>
        <taxon>Bacillati</taxon>
        <taxon>Bacillota</taxon>
        <taxon>Clostridia</taxon>
        <taxon>Eubacteriales</taxon>
        <taxon>Clostridiaceae</taxon>
        <taxon>Clostridium</taxon>
    </lineage>
</organism>
<dbReference type="RefSeq" id="WP_268040544.1">
    <property type="nucleotide sequence ID" value="NZ_JAPQER010000002.1"/>
</dbReference>
<dbReference type="EMBL" id="JAPQER010000002">
    <property type="protein sequence ID" value="MCY6484273.1"/>
    <property type="molecule type" value="Genomic_DNA"/>
</dbReference>
<dbReference type="InterPro" id="IPR002942">
    <property type="entry name" value="S4_RNA-bd"/>
</dbReference>
<comment type="similarity">
    <text evidence="2 5">Belongs to the pseudouridine synthase RluA family.</text>
</comment>
<dbReference type="SUPFAM" id="SSF55174">
    <property type="entry name" value="Alpha-L RNA-binding motif"/>
    <property type="match status" value="1"/>
</dbReference>
<evidence type="ECO:0000256" key="2">
    <source>
        <dbReference type="ARBA" id="ARBA00010876"/>
    </source>
</evidence>
<comment type="catalytic activity">
    <reaction evidence="1 5">
        <text>a uridine in RNA = a pseudouridine in RNA</text>
        <dbReference type="Rhea" id="RHEA:48348"/>
        <dbReference type="Rhea" id="RHEA-COMP:12068"/>
        <dbReference type="Rhea" id="RHEA-COMP:12069"/>
        <dbReference type="ChEBI" id="CHEBI:65314"/>
        <dbReference type="ChEBI" id="CHEBI:65315"/>
    </reaction>
</comment>
<evidence type="ECO:0000256" key="5">
    <source>
        <dbReference type="RuleBase" id="RU362028"/>
    </source>
</evidence>
<dbReference type="PANTHER" id="PTHR21600">
    <property type="entry name" value="MITOCHONDRIAL RNA PSEUDOURIDINE SYNTHASE"/>
    <property type="match status" value="1"/>
</dbReference>
<keyword evidence="3 5" id="KW-0413">Isomerase</keyword>